<dbReference type="Proteomes" id="UP000186817">
    <property type="component" value="Unassembled WGS sequence"/>
</dbReference>
<proteinExistence type="predicted"/>
<evidence type="ECO:0000313" key="2">
    <source>
        <dbReference type="EMBL" id="OLQ02951.1"/>
    </source>
</evidence>
<protein>
    <submittedName>
        <fullName evidence="2">Uncharacterized protein</fullName>
    </submittedName>
</protein>
<keyword evidence="1" id="KW-1133">Transmembrane helix</keyword>
<keyword evidence="1" id="KW-0472">Membrane</keyword>
<accession>A0A1Q9E6A8</accession>
<gene>
    <name evidence="2" type="ORF">AK812_SmicGene14141</name>
</gene>
<evidence type="ECO:0000256" key="1">
    <source>
        <dbReference type="SAM" id="Phobius"/>
    </source>
</evidence>
<comment type="caution">
    <text evidence="2">The sequence shown here is derived from an EMBL/GenBank/DDBJ whole genome shotgun (WGS) entry which is preliminary data.</text>
</comment>
<evidence type="ECO:0000313" key="3">
    <source>
        <dbReference type="Proteomes" id="UP000186817"/>
    </source>
</evidence>
<dbReference type="EMBL" id="LSRX01000250">
    <property type="protein sequence ID" value="OLQ02951.1"/>
    <property type="molecule type" value="Genomic_DNA"/>
</dbReference>
<reference evidence="2 3" key="1">
    <citation type="submission" date="2016-02" db="EMBL/GenBank/DDBJ databases">
        <title>Genome analysis of coral dinoflagellate symbionts highlights evolutionary adaptations to a symbiotic lifestyle.</title>
        <authorList>
            <person name="Aranda M."/>
            <person name="Li Y."/>
            <person name="Liew Y.J."/>
            <person name="Baumgarten S."/>
            <person name="Simakov O."/>
            <person name="Wilson M."/>
            <person name="Piel J."/>
            <person name="Ashoor H."/>
            <person name="Bougouffa S."/>
            <person name="Bajic V.B."/>
            <person name="Ryu T."/>
            <person name="Ravasi T."/>
            <person name="Bayer T."/>
            <person name="Micklem G."/>
            <person name="Kim H."/>
            <person name="Bhak J."/>
            <person name="Lajeunesse T.C."/>
            <person name="Voolstra C.R."/>
        </authorList>
    </citation>
    <scope>NUCLEOTIDE SEQUENCE [LARGE SCALE GENOMIC DNA]</scope>
    <source>
        <strain evidence="2 3">CCMP2467</strain>
    </source>
</reference>
<dbReference type="AlphaFoldDB" id="A0A1Q9E6A8"/>
<keyword evidence="1" id="KW-0812">Transmembrane</keyword>
<name>A0A1Q9E6A8_SYMMI</name>
<feature type="transmembrane region" description="Helical" evidence="1">
    <location>
        <begin position="101"/>
        <end position="121"/>
    </location>
</feature>
<dbReference type="OrthoDB" id="10420744at2759"/>
<organism evidence="2 3">
    <name type="scientific">Symbiodinium microadriaticum</name>
    <name type="common">Dinoflagellate</name>
    <name type="synonym">Zooxanthella microadriatica</name>
    <dbReference type="NCBI Taxonomy" id="2951"/>
    <lineage>
        <taxon>Eukaryota</taxon>
        <taxon>Sar</taxon>
        <taxon>Alveolata</taxon>
        <taxon>Dinophyceae</taxon>
        <taxon>Suessiales</taxon>
        <taxon>Symbiodiniaceae</taxon>
        <taxon>Symbiodinium</taxon>
    </lineage>
</organism>
<keyword evidence="3" id="KW-1185">Reference proteome</keyword>
<sequence>MTARILMVRAPLTSLPEPTGLANLHPPGSTLNAAALRDFVQGLGQWEVPKTVLDEAQPAVVPFDHEVEVKAALEEVQEAGLALHVRSHEHLFTRVHSAAEFGLVLLKIVFAIANILLPAFWPECDHLIARFFCNL</sequence>